<sequence>MPFLRSSHGGPQQRDLGDCNVGRGGRPGQATRAEERKRYIRGARRKWDGGADRKFRDLQGEPEGRFGRQIGGGVGGEEGRVLSSGREGDLGVGGGEEDVDDGG</sequence>
<dbReference type="InParanoid" id="A0A2T3BEI8"/>
<dbReference type="EMBL" id="KZ679006">
    <property type="protein sequence ID" value="PSS27837.1"/>
    <property type="molecule type" value="Genomic_DNA"/>
</dbReference>
<dbReference type="RefSeq" id="XP_024725362.1">
    <property type="nucleotide sequence ID" value="XM_024865033.1"/>
</dbReference>
<evidence type="ECO:0000313" key="3">
    <source>
        <dbReference type="Proteomes" id="UP000241818"/>
    </source>
</evidence>
<evidence type="ECO:0000313" key="2">
    <source>
        <dbReference type="EMBL" id="PSS27837.1"/>
    </source>
</evidence>
<feature type="region of interest" description="Disordered" evidence="1">
    <location>
        <begin position="1"/>
        <end position="36"/>
    </location>
</feature>
<name>A0A2T3BEI8_AMORE</name>
<reference evidence="2 3" key="1">
    <citation type="journal article" date="2018" name="New Phytol.">
        <title>Comparative genomics and transcriptomics depict ericoid mycorrhizal fungi as versatile saprotrophs and plant mutualists.</title>
        <authorList>
            <person name="Martino E."/>
            <person name="Morin E."/>
            <person name="Grelet G.A."/>
            <person name="Kuo A."/>
            <person name="Kohler A."/>
            <person name="Daghino S."/>
            <person name="Barry K.W."/>
            <person name="Cichocki N."/>
            <person name="Clum A."/>
            <person name="Dockter R.B."/>
            <person name="Hainaut M."/>
            <person name="Kuo R.C."/>
            <person name="LaButti K."/>
            <person name="Lindahl B.D."/>
            <person name="Lindquist E.A."/>
            <person name="Lipzen A."/>
            <person name="Khouja H.R."/>
            <person name="Magnuson J."/>
            <person name="Murat C."/>
            <person name="Ohm R.A."/>
            <person name="Singer S.W."/>
            <person name="Spatafora J.W."/>
            <person name="Wang M."/>
            <person name="Veneault-Fourrey C."/>
            <person name="Henrissat B."/>
            <person name="Grigoriev I.V."/>
            <person name="Martin F.M."/>
            <person name="Perotto S."/>
        </authorList>
    </citation>
    <scope>NUCLEOTIDE SEQUENCE [LARGE SCALE GENOMIC DNA]</scope>
    <source>
        <strain evidence="2 3">ATCC 22711</strain>
    </source>
</reference>
<keyword evidence="3" id="KW-1185">Reference proteome</keyword>
<gene>
    <name evidence="2" type="ORF">M430DRAFT_24237</name>
</gene>
<organism evidence="2 3">
    <name type="scientific">Amorphotheca resinae ATCC 22711</name>
    <dbReference type="NCBI Taxonomy" id="857342"/>
    <lineage>
        <taxon>Eukaryota</taxon>
        <taxon>Fungi</taxon>
        <taxon>Dikarya</taxon>
        <taxon>Ascomycota</taxon>
        <taxon>Pezizomycotina</taxon>
        <taxon>Leotiomycetes</taxon>
        <taxon>Helotiales</taxon>
        <taxon>Amorphothecaceae</taxon>
        <taxon>Amorphotheca</taxon>
    </lineage>
</organism>
<proteinExistence type="predicted"/>
<evidence type="ECO:0000256" key="1">
    <source>
        <dbReference type="SAM" id="MobiDB-lite"/>
    </source>
</evidence>
<feature type="region of interest" description="Disordered" evidence="1">
    <location>
        <begin position="49"/>
        <end position="103"/>
    </location>
</feature>
<dbReference type="AlphaFoldDB" id="A0A2T3BEI8"/>
<dbReference type="Proteomes" id="UP000241818">
    <property type="component" value="Unassembled WGS sequence"/>
</dbReference>
<feature type="compositionally biased region" description="Basic and acidic residues" evidence="1">
    <location>
        <begin position="49"/>
        <end position="66"/>
    </location>
</feature>
<dbReference type="GeneID" id="36573114"/>
<protein>
    <submittedName>
        <fullName evidence="2">Uncharacterized protein</fullName>
    </submittedName>
</protein>
<accession>A0A2T3BEI8</accession>